<feature type="signal peptide" evidence="2">
    <location>
        <begin position="1"/>
        <end position="28"/>
    </location>
</feature>
<dbReference type="Gene3D" id="3.40.190.10">
    <property type="entry name" value="Periplasmic binding protein-like II"/>
    <property type="match status" value="2"/>
</dbReference>
<gene>
    <name evidence="3" type="ORF">BFW87_21715</name>
</gene>
<reference evidence="3 4" key="1">
    <citation type="submission" date="2016-12" db="EMBL/GenBank/DDBJ databases">
        <title>Draft genome sequences of seven strains of Pseudomonas fluorescens that produce 4-formylaminooxyvinylglycine.</title>
        <authorList>
            <person name="Okrent R.A."/>
            <person name="Manning V.A."/>
            <person name="Trippe K.M."/>
        </authorList>
    </citation>
    <scope>NUCLEOTIDE SEQUENCE [LARGE SCALE GENOMIC DNA]</scope>
    <source>
        <strain evidence="3 4">P5A</strain>
    </source>
</reference>
<name>A0A1T2YDC0_PSEFL</name>
<keyword evidence="1 2" id="KW-0732">Signal</keyword>
<feature type="chain" id="PRO_5012165097" evidence="2">
    <location>
        <begin position="29"/>
        <end position="351"/>
    </location>
</feature>
<evidence type="ECO:0000256" key="2">
    <source>
        <dbReference type="SAM" id="SignalP"/>
    </source>
</evidence>
<dbReference type="InterPro" id="IPR006059">
    <property type="entry name" value="SBP"/>
</dbReference>
<dbReference type="EMBL" id="MSDF01000030">
    <property type="protein sequence ID" value="OPA90082.1"/>
    <property type="molecule type" value="Genomic_DNA"/>
</dbReference>
<protein>
    <submittedName>
        <fullName evidence="3">Spermidine/putrescine ABC transporter substrate-binding protein</fullName>
    </submittedName>
</protein>
<sequence>MLKHFRLARCIGTLAVLASAVAAGQASARDFTVVGWGGVTQDAQRAIYFAPFSKAVGKPVLEDSWDGGYGVLQAKVKAGNPNWDVVQVESDVLALGCADGLFEKLDWSKIIAKDKFLPDAISPCGAGVYYWSVAMGYDADKFKVGPANWADFWDLKKFPGKRSLRKGAKYNLEFALLADGVAPKDLYAVLDTPEGVDRAFRKLDELRPNILWWDAGGQPLQYLASGEVALAAVYNGRLTNISKTEHKHYKLVWPGSIYAMDSWVILKGAEHKDLATQFLAFASRSENQAKFPSLVSYGVPNRDAAALIPPADYVDLPSNPDNMKEAIPLDTTFWNDHLEDLTARYNAWLAK</sequence>
<dbReference type="PANTHER" id="PTHR30222:SF2">
    <property type="entry name" value="ABC TRANSPORTER SUBSTRATE-BINDING PROTEIN"/>
    <property type="match status" value="1"/>
</dbReference>
<dbReference type="PANTHER" id="PTHR30222">
    <property type="entry name" value="SPERMIDINE/PUTRESCINE-BINDING PERIPLASMIC PROTEIN"/>
    <property type="match status" value="1"/>
</dbReference>
<organism evidence="3 4">
    <name type="scientific">Pseudomonas fluorescens</name>
    <dbReference type="NCBI Taxonomy" id="294"/>
    <lineage>
        <taxon>Bacteria</taxon>
        <taxon>Pseudomonadati</taxon>
        <taxon>Pseudomonadota</taxon>
        <taxon>Gammaproteobacteria</taxon>
        <taxon>Pseudomonadales</taxon>
        <taxon>Pseudomonadaceae</taxon>
        <taxon>Pseudomonas</taxon>
    </lineage>
</organism>
<dbReference type="CDD" id="cd13589">
    <property type="entry name" value="PBP2_polyamine_RpCGA009"/>
    <property type="match status" value="1"/>
</dbReference>
<evidence type="ECO:0000256" key="1">
    <source>
        <dbReference type="ARBA" id="ARBA00022729"/>
    </source>
</evidence>
<accession>A0A1T2YDC0</accession>
<dbReference type="Pfam" id="PF13416">
    <property type="entry name" value="SBP_bac_8"/>
    <property type="match status" value="1"/>
</dbReference>
<comment type="caution">
    <text evidence="3">The sequence shown here is derived from an EMBL/GenBank/DDBJ whole genome shotgun (WGS) entry which is preliminary data.</text>
</comment>
<dbReference type="SUPFAM" id="SSF53850">
    <property type="entry name" value="Periplasmic binding protein-like II"/>
    <property type="match status" value="1"/>
</dbReference>
<dbReference type="RefSeq" id="WP_078741771.1">
    <property type="nucleotide sequence ID" value="NZ_MSDF01000030.1"/>
</dbReference>
<evidence type="ECO:0000313" key="3">
    <source>
        <dbReference type="EMBL" id="OPA90082.1"/>
    </source>
</evidence>
<dbReference type="Proteomes" id="UP000190965">
    <property type="component" value="Unassembled WGS sequence"/>
</dbReference>
<evidence type="ECO:0000313" key="4">
    <source>
        <dbReference type="Proteomes" id="UP000190965"/>
    </source>
</evidence>
<proteinExistence type="predicted"/>
<dbReference type="AlphaFoldDB" id="A0A1T2YDC0"/>
<dbReference type="OrthoDB" id="9815444at2"/>